<dbReference type="OrthoDB" id="341259at2759"/>
<dbReference type="VEuPathDB" id="AmoebaDB:DICPUDRAFT_91789"/>
<dbReference type="RefSeq" id="XP_003286758.1">
    <property type="nucleotide sequence ID" value="XM_003286710.1"/>
</dbReference>
<evidence type="ECO:0000256" key="1">
    <source>
        <dbReference type="ARBA" id="ARBA00022737"/>
    </source>
</evidence>
<dbReference type="KEGG" id="dpp:DICPUDRAFT_91789"/>
<dbReference type="STRING" id="5786.F0ZH52"/>
<keyword evidence="4" id="KW-1185">Reference proteome</keyword>
<dbReference type="SUPFAM" id="SSF48403">
    <property type="entry name" value="Ankyrin repeat"/>
    <property type="match status" value="1"/>
</dbReference>
<evidence type="ECO:0000256" key="2">
    <source>
        <dbReference type="ARBA" id="ARBA00023043"/>
    </source>
</evidence>
<dbReference type="eggNOG" id="KOG0504">
    <property type="taxonomic scope" value="Eukaryota"/>
</dbReference>
<organism evidence="3 4">
    <name type="scientific">Dictyostelium purpureum</name>
    <name type="common">Slime mold</name>
    <dbReference type="NCBI Taxonomy" id="5786"/>
    <lineage>
        <taxon>Eukaryota</taxon>
        <taxon>Amoebozoa</taxon>
        <taxon>Evosea</taxon>
        <taxon>Eumycetozoa</taxon>
        <taxon>Dictyostelia</taxon>
        <taxon>Dictyosteliales</taxon>
        <taxon>Dictyosteliaceae</taxon>
        <taxon>Dictyostelium</taxon>
    </lineage>
</organism>
<protein>
    <submittedName>
        <fullName evidence="3">Uncharacterized protein</fullName>
    </submittedName>
</protein>
<keyword evidence="2" id="KW-0040">ANK repeat</keyword>
<dbReference type="EMBL" id="GL871018">
    <property type="protein sequence ID" value="EGC36733.1"/>
    <property type="molecule type" value="Genomic_DNA"/>
</dbReference>
<accession>F0ZH52</accession>
<evidence type="ECO:0000313" key="3">
    <source>
        <dbReference type="EMBL" id="EGC36733.1"/>
    </source>
</evidence>
<dbReference type="SMART" id="SM00248">
    <property type="entry name" value="ANK"/>
    <property type="match status" value="4"/>
</dbReference>
<dbReference type="InterPro" id="IPR002110">
    <property type="entry name" value="Ankyrin_rpt"/>
</dbReference>
<dbReference type="InterPro" id="IPR036770">
    <property type="entry name" value="Ankyrin_rpt-contain_sf"/>
</dbReference>
<dbReference type="GeneID" id="10504151"/>
<name>F0ZH52_DICPU</name>
<gene>
    <name evidence="3" type="ORF">DICPUDRAFT_91789</name>
</gene>
<dbReference type="InParanoid" id="F0ZH52"/>
<dbReference type="Proteomes" id="UP000001064">
    <property type="component" value="Unassembled WGS sequence"/>
</dbReference>
<reference evidence="4" key="1">
    <citation type="journal article" date="2011" name="Genome Biol.">
        <title>Comparative genomics of the social amoebae Dictyostelium discoideum and Dictyostelium purpureum.</title>
        <authorList>
            <consortium name="US DOE Joint Genome Institute (JGI-PGF)"/>
            <person name="Sucgang R."/>
            <person name="Kuo A."/>
            <person name="Tian X."/>
            <person name="Salerno W."/>
            <person name="Parikh A."/>
            <person name="Feasley C.L."/>
            <person name="Dalin E."/>
            <person name="Tu H."/>
            <person name="Huang E."/>
            <person name="Barry K."/>
            <person name="Lindquist E."/>
            <person name="Shapiro H."/>
            <person name="Bruce D."/>
            <person name="Schmutz J."/>
            <person name="Salamov A."/>
            <person name="Fey P."/>
            <person name="Gaudet P."/>
            <person name="Anjard C."/>
            <person name="Babu M.M."/>
            <person name="Basu S."/>
            <person name="Bushmanova Y."/>
            <person name="van der Wel H."/>
            <person name="Katoh-Kurasawa M."/>
            <person name="Dinh C."/>
            <person name="Coutinho P.M."/>
            <person name="Saito T."/>
            <person name="Elias M."/>
            <person name="Schaap P."/>
            <person name="Kay R.R."/>
            <person name="Henrissat B."/>
            <person name="Eichinger L."/>
            <person name="Rivero F."/>
            <person name="Putnam N.H."/>
            <person name="West C.M."/>
            <person name="Loomis W.F."/>
            <person name="Chisholm R.L."/>
            <person name="Shaulsky G."/>
            <person name="Strassmann J.E."/>
            <person name="Queller D.C."/>
            <person name="Kuspa A."/>
            <person name="Grigoriev I.V."/>
        </authorList>
    </citation>
    <scope>NUCLEOTIDE SEQUENCE [LARGE SCALE GENOMIC DNA]</scope>
    <source>
        <strain evidence="4">QSDP1</strain>
    </source>
</reference>
<proteinExistence type="predicted"/>
<dbReference type="PANTHER" id="PTHR24178">
    <property type="entry name" value="MOLTING PROTEIN MLT-4"/>
    <property type="match status" value="1"/>
</dbReference>
<keyword evidence="1" id="KW-0677">Repeat</keyword>
<sequence>MILKFGGNPFMVDYNGMGLGHFCVEQKNVSMLVHLVSKYPEILFQRDKCGLYPIHYSAFDAECKMIDVMLDFQRQMNKRDTKAIDMFLFRDSNGLTPLHWASSLGNLAVCKKIIAYSTKTLNSKDLEGETPIFKAFRSNRVECLQFFCSLQIIDKTIKNYKGEAIQPPATKFFTEFNTFSQLLIKN</sequence>
<dbReference type="Gene3D" id="1.25.40.20">
    <property type="entry name" value="Ankyrin repeat-containing domain"/>
    <property type="match status" value="1"/>
</dbReference>
<dbReference type="Pfam" id="PF12796">
    <property type="entry name" value="Ank_2"/>
    <property type="match status" value="1"/>
</dbReference>
<evidence type="ECO:0000313" key="4">
    <source>
        <dbReference type="Proteomes" id="UP000001064"/>
    </source>
</evidence>
<dbReference type="AlphaFoldDB" id="F0ZH52"/>